<protein>
    <recommendedName>
        <fullName evidence="6 15">tRNA (guanine-N(1)-)-methyltransferase</fullName>
        <ecNumber evidence="5 15">2.1.1.228</ecNumber>
    </recommendedName>
    <alternativeName>
        <fullName evidence="12 15">M1G-methyltransferase</fullName>
    </alternativeName>
    <alternativeName>
        <fullName evidence="13 15">tRNA [GM37] methyltransferase</fullName>
    </alternativeName>
</protein>
<organism evidence="19 20">
    <name type="scientific">Succinivibrio dextrinosolvens</name>
    <dbReference type="NCBI Taxonomy" id="83771"/>
    <lineage>
        <taxon>Bacteria</taxon>
        <taxon>Pseudomonadati</taxon>
        <taxon>Pseudomonadota</taxon>
        <taxon>Gammaproteobacteria</taxon>
        <taxon>Aeromonadales</taxon>
        <taxon>Succinivibrionaceae</taxon>
        <taxon>Succinivibrio</taxon>
    </lineage>
</organism>
<dbReference type="RefSeq" id="WP_074841840.1">
    <property type="nucleotide sequence ID" value="NZ_CP047056.1"/>
</dbReference>
<sequence length="247" mass="27949">MYFGVITLFPEMIDAVTKFGVTRRACENGLIKVDCINPRDYTEDKFGNVDDKPYGGGPGMLMQVQPLRDALRVARSQAPKDTKVVCMSPQGVQLNHSLVTDIHSWGSVILIAGRYEGIDERVLQKEVDLEVSVGDYVLSGGELPAMCIIDAVSRMVPGVLGNIQNAQEDSFAQGLLHFPQYTRPEEIDGMRVPEVLMSGNHEKIRNWRLQQCLGRTYERRPDLLKNRVLTKLERKLLDEYLQEHDFK</sequence>
<dbReference type="PANTHER" id="PTHR46417:SF1">
    <property type="entry name" value="TRNA (GUANINE-N(1)-)-METHYLTRANSFERASE"/>
    <property type="match status" value="1"/>
</dbReference>
<feature type="binding site" evidence="15 16">
    <location>
        <begin position="133"/>
        <end position="138"/>
    </location>
    <ligand>
        <name>S-adenosyl-L-methionine</name>
        <dbReference type="ChEBI" id="CHEBI:59789"/>
    </ligand>
</feature>
<dbReference type="FunFam" id="3.40.1280.10:FF:000001">
    <property type="entry name" value="tRNA (guanine-N(1)-)-methyltransferase"/>
    <property type="match status" value="1"/>
</dbReference>
<dbReference type="GO" id="GO:0002939">
    <property type="term" value="P:tRNA N1-guanine methylation"/>
    <property type="evidence" value="ECO:0007669"/>
    <property type="project" value="TreeGrafter"/>
</dbReference>
<evidence type="ECO:0000256" key="6">
    <source>
        <dbReference type="ARBA" id="ARBA00014679"/>
    </source>
</evidence>
<dbReference type="Pfam" id="PF01746">
    <property type="entry name" value="tRNA_m1G_MT"/>
    <property type="match status" value="1"/>
</dbReference>
<dbReference type="InterPro" id="IPR002649">
    <property type="entry name" value="tRNA_m1G_MeTrfase_TrmD"/>
</dbReference>
<gene>
    <name evidence="15" type="primary">trmD</name>
    <name evidence="19" type="ORF">SAMN04487865_10963</name>
</gene>
<feature type="domain" description="tRNA methyltransferase TRMD/TRM10-type" evidence="18">
    <location>
        <begin position="1"/>
        <end position="225"/>
    </location>
</feature>
<evidence type="ECO:0000256" key="16">
    <source>
        <dbReference type="PIRSR" id="PIRSR000386-1"/>
    </source>
</evidence>
<keyword evidence="11 15" id="KW-0819">tRNA processing</keyword>
<evidence type="ECO:0000313" key="20">
    <source>
        <dbReference type="Proteomes" id="UP000243374"/>
    </source>
</evidence>
<dbReference type="InterPro" id="IPR016009">
    <property type="entry name" value="tRNA_MeTrfase_TRMD/TRM10"/>
</dbReference>
<dbReference type="InterPro" id="IPR023148">
    <property type="entry name" value="tRNA_m1G_MeTrfase_C_sf"/>
</dbReference>
<evidence type="ECO:0000256" key="11">
    <source>
        <dbReference type="ARBA" id="ARBA00022694"/>
    </source>
</evidence>
<dbReference type="GO" id="GO:0005829">
    <property type="term" value="C:cytosol"/>
    <property type="evidence" value="ECO:0007669"/>
    <property type="project" value="TreeGrafter"/>
</dbReference>
<proteinExistence type="inferred from homology"/>
<evidence type="ECO:0000256" key="15">
    <source>
        <dbReference type="HAMAP-Rule" id="MF_00605"/>
    </source>
</evidence>
<name>A0A662ZD04_9GAMM</name>
<evidence type="ECO:0000256" key="17">
    <source>
        <dbReference type="RuleBase" id="RU003464"/>
    </source>
</evidence>
<dbReference type="CDD" id="cd18080">
    <property type="entry name" value="TrmD-like"/>
    <property type="match status" value="1"/>
</dbReference>
<keyword evidence="7 15" id="KW-0963">Cytoplasm</keyword>
<evidence type="ECO:0000256" key="10">
    <source>
        <dbReference type="ARBA" id="ARBA00022691"/>
    </source>
</evidence>
<dbReference type="NCBIfam" id="TIGR00088">
    <property type="entry name" value="trmD"/>
    <property type="match status" value="1"/>
</dbReference>
<dbReference type="SUPFAM" id="SSF75217">
    <property type="entry name" value="alpha/beta knot"/>
    <property type="match status" value="1"/>
</dbReference>
<evidence type="ECO:0000256" key="3">
    <source>
        <dbReference type="ARBA" id="ARBA00007630"/>
    </source>
</evidence>
<evidence type="ECO:0000256" key="2">
    <source>
        <dbReference type="ARBA" id="ARBA00004496"/>
    </source>
</evidence>
<dbReference type="EMBL" id="FOSF01000096">
    <property type="protein sequence ID" value="SFK51467.1"/>
    <property type="molecule type" value="Genomic_DNA"/>
</dbReference>
<dbReference type="HAMAP" id="MF_00605">
    <property type="entry name" value="TrmD"/>
    <property type="match status" value="1"/>
</dbReference>
<evidence type="ECO:0000256" key="4">
    <source>
        <dbReference type="ARBA" id="ARBA00011738"/>
    </source>
</evidence>
<comment type="subunit">
    <text evidence="4 15 17">Homodimer.</text>
</comment>
<dbReference type="PIRSF" id="PIRSF000386">
    <property type="entry name" value="tRNA_mtase"/>
    <property type="match status" value="1"/>
</dbReference>
<dbReference type="GO" id="GO:0052906">
    <property type="term" value="F:tRNA (guanine(37)-N1)-methyltransferase activity"/>
    <property type="evidence" value="ECO:0007669"/>
    <property type="project" value="UniProtKB-UniRule"/>
</dbReference>
<reference evidence="19 20" key="1">
    <citation type="submission" date="2016-10" db="EMBL/GenBank/DDBJ databases">
        <authorList>
            <person name="Varghese N."/>
            <person name="Submissions S."/>
        </authorList>
    </citation>
    <scope>NUCLEOTIDE SEQUENCE [LARGE SCALE GENOMIC DNA]</scope>
    <source>
        <strain evidence="19 20">22B</strain>
    </source>
</reference>
<dbReference type="Gene3D" id="1.10.1270.20">
    <property type="entry name" value="tRNA(m1g37)methyltransferase, domain 2"/>
    <property type="match status" value="1"/>
</dbReference>
<evidence type="ECO:0000256" key="8">
    <source>
        <dbReference type="ARBA" id="ARBA00022603"/>
    </source>
</evidence>
<evidence type="ECO:0000256" key="13">
    <source>
        <dbReference type="ARBA" id="ARBA00033392"/>
    </source>
</evidence>
<evidence type="ECO:0000256" key="9">
    <source>
        <dbReference type="ARBA" id="ARBA00022679"/>
    </source>
</evidence>
<accession>A0A662ZD04</accession>
<evidence type="ECO:0000313" key="19">
    <source>
        <dbReference type="EMBL" id="SFK51467.1"/>
    </source>
</evidence>
<dbReference type="Proteomes" id="UP000243374">
    <property type="component" value="Unassembled WGS sequence"/>
</dbReference>
<keyword evidence="8 15" id="KW-0489">Methyltransferase</keyword>
<dbReference type="PANTHER" id="PTHR46417">
    <property type="entry name" value="TRNA (GUANINE-N(1)-)-METHYLTRANSFERASE"/>
    <property type="match status" value="1"/>
</dbReference>
<evidence type="ECO:0000256" key="7">
    <source>
        <dbReference type="ARBA" id="ARBA00022490"/>
    </source>
</evidence>
<dbReference type="EC" id="2.1.1.228" evidence="5 15"/>
<dbReference type="InterPro" id="IPR029028">
    <property type="entry name" value="Alpha/beta_knot_MTases"/>
</dbReference>
<dbReference type="FunFam" id="1.10.1270.20:FF:000001">
    <property type="entry name" value="tRNA (guanine-N(1)-)-methyltransferase"/>
    <property type="match status" value="1"/>
</dbReference>
<feature type="binding site" evidence="15 16">
    <location>
        <position position="113"/>
    </location>
    <ligand>
        <name>S-adenosyl-L-methionine</name>
        <dbReference type="ChEBI" id="CHEBI:59789"/>
    </ligand>
</feature>
<comment type="subcellular location">
    <subcellularLocation>
        <location evidence="2 15 17">Cytoplasm</location>
    </subcellularLocation>
</comment>
<dbReference type="InterPro" id="IPR029026">
    <property type="entry name" value="tRNA_m1G_MTases_N"/>
</dbReference>
<evidence type="ECO:0000256" key="1">
    <source>
        <dbReference type="ARBA" id="ARBA00002634"/>
    </source>
</evidence>
<evidence type="ECO:0000259" key="18">
    <source>
        <dbReference type="Pfam" id="PF01746"/>
    </source>
</evidence>
<keyword evidence="20" id="KW-1185">Reference proteome</keyword>
<keyword evidence="10 15" id="KW-0949">S-adenosyl-L-methionine</keyword>
<comment type="similarity">
    <text evidence="3 15 17">Belongs to the RNA methyltransferase TrmD family.</text>
</comment>
<evidence type="ECO:0000256" key="12">
    <source>
        <dbReference type="ARBA" id="ARBA00029736"/>
    </source>
</evidence>
<comment type="catalytic activity">
    <reaction evidence="14 15 17">
        <text>guanosine(37) in tRNA + S-adenosyl-L-methionine = N(1)-methylguanosine(37) in tRNA + S-adenosyl-L-homocysteine + H(+)</text>
        <dbReference type="Rhea" id="RHEA:36899"/>
        <dbReference type="Rhea" id="RHEA-COMP:10145"/>
        <dbReference type="Rhea" id="RHEA-COMP:10147"/>
        <dbReference type="ChEBI" id="CHEBI:15378"/>
        <dbReference type="ChEBI" id="CHEBI:57856"/>
        <dbReference type="ChEBI" id="CHEBI:59789"/>
        <dbReference type="ChEBI" id="CHEBI:73542"/>
        <dbReference type="ChEBI" id="CHEBI:74269"/>
        <dbReference type="EC" id="2.1.1.228"/>
    </reaction>
</comment>
<dbReference type="OrthoDB" id="9807416at2"/>
<evidence type="ECO:0000256" key="5">
    <source>
        <dbReference type="ARBA" id="ARBA00012807"/>
    </source>
</evidence>
<dbReference type="AlphaFoldDB" id="A0A662ZD04"/>
<dbReference type="Gene3D" id="3.40.1280.10">
    <property type="match status" value="1"/>
</dbReference>
<evidence type="ECO:0000256" key="14">
    <source>
        <dbReference type="ARBA" id="ARBA00047783"/>
    </source>
</evidence>
<keyword evidence="9 15" id="KW-0808">Transferase</keyword>
<comment type="function">
    <text evidence="1 15 17">Specifically methylates guanosine-37 in various tRNAs.</text>
</comment>
<dbReference type="NCBIfam" id="NF000648">
    <property type="entry name" value="PRK00026.1"/>
    <property type="match status" value="1"/>
</dbReference>